<dbReference type="EMBL" id="JAAGWY010000001">
    <property type="protein sequence ID" value="NEN04348.1"/>
    <property type="molecule type" value="Genomic_DNA"/>
</dbReference>
<name>A0A6L9XTN2_9MICO</name>
<organism evidence="1 2">
    <name type="scientific">Leifsonia tongyongensis</name>
    <dbReference type="NCBI Taxonomy" id="1268043"/>
    <lineage>
        <taxon>Bacteria</taxon>
        <taxon>Bacillati</taxon>
        <taxon>Actinomycetota</taxon>
        <taxon>Actinomycetes</taxon>
        <taxon>Micrococcales</taxon>
        <taxon>Microbacteriaceae</taxon>
        <taxon>Leifsonia</taxon>
    </lineage>
</organism>
<accession>A0A6L9XTN2</accession>
<sequence>MEWFVDPLRGRWLQDRIPELGMMVPSGMPAYARVLHPIDAYRDTDGRQGVWSWADVASRNDVTLGATSE</sequence>
<dbReference type="RefSeq" id="WP_163287492.1">
    <property type="nucleotide sequence ID" value="NZ_JAAGWY010000001.1"/>
</dbReference>
<evidence type="ECO:0000313" key="1">
    <source>
        <dbReference type="EMBL" id="NEN04348.1"/>
    </source>
</evidence>
<protein>
    <submittedName>
        <fullName evidence="1">Uncharacterized protein</fullName>
    </submittedName>
</protein>
<gene>
    <name evidence="1" type="ORF">G3T36_00540</name>
</gene>
<reference evidence="1 2" key="1">
    <citation type="journal article" date="2014" name="J. Microbiol.">
        <title>Diaminobutyricibacter tongyongensis gen. nov., sp. nov. and Homoserinibacter gongjuensis gen. nov., sp. nov. belong to the family Microbacteriaceae.</title>
        <authorList>
            <person name="Kim S.J."/>
            <person name="Ahn J.H."/>
            <person name="Weon H.Y."/>
            <person name="Hamada M."/>
            <person name="Suzuki K."/>
            <person name="Kwon S.W."/>
        </authorList>
    </citation>
    <scope>NUCLEOTIDE SEQUENCE [LARGE SCALE GENOMIC DNA]</scope>
    <source>
        <strain evidence="1 2">NBRC 108724</strain>
    </source>
</reference>
<proteinExistence type="predicted"/>
<keyword evidence="2" id="KW-1185">Reference proteome</keyword>
<evidence type="ECO:0000313" key="2">
    <source>
        <dbReference type="Proteomes" id="UP000474967"/>
    </source>
</evidence>
<comment type="caution">
    <text evidence="1">The sequence shown here is derived from an EMBL/GenBank/DDBJ whole genome shotgun (WGS) entry which is preliminary data.</text>
</comment>
<dbReference type="AlphaFoldDB" id="A0A6L9XTN2"/>
<dbReference type="Proteomes" id="UP000474967">
    <property type="component" value="Unassembled WGS sequence"/>
</dbReference>